<evidence type="ECO:0000313" key="1">
    <source>
        <dbReference type="EMBL" id="KKM74797.1"/>
    </source>
</evidence>
<gene>
    <name evidence="1" type="ORF">LCGC14_1396810</name>
</gene>
<reference evidence="1" key="1">
    <citation type="journal article" date="2015" name="Nature">
        <title>Complex archaea that bridge the gap between prokaryotes and eukaryotes.</title>
        <authorList>
            <person name="Spang A."/>
            <person name="Saw J.H."/>
            <person name="Jorgensen S.L."/>
            <person name="Zaremba-Niedzwiedzka K."/>
            <person name="Martijn J."/>
            <person name="Lind A.E."/>
            <person name="van Eijk R."/>
            <person name="Schleper C."/>
            <person name="Guy L."/>
            <person name="Ettema T.J."/>
        </authorList>
    </citation>
    <scope>NUCLEOTIDE SEQUENCE</scope>
</reference>
<organism evidence="1">
    <name type="scientific">marine sediment metagenome</name>
    <dbReference type="NCBI Taxonomy" id="412755"/>
    <lineage>
        <taxon>unclassified sequences</taxon>
        <taxon>metagenomes</taxon>
        <taxon>ecological metagenomes</taxon>
    </lineage>
</organism>
<dbReference type="AlphaFoldDB" id="A0A0F9MZY3"/>
<dbReference type="EMBL" id="LAZR01009081">
    <property type="protein sequence ID" value="KKM74797.1"/>
    <property type="molecule type" value="Genomic_DNA"/>
</dbReference>
<proteinExistence type="predicted"/>
<protein>
    <submittedName>
        <fullName evidence="1">Uncharacterized protein</fullName>
    </submittedName>
</protein>
<sequence>MKLLRALTEAAYAFPSAKEVTFREFKSHAKDLEGIVFLGAGGNIDEWIKGVSSHLHEEGIAASDKPSTYGVMHTS</sequence>
<accession>A0A0F9MZY3</accession>
<name>A0A0F9MZY3_9ZZZZ</name>
<comment type="caution">
    <text evidence="1">The sequence shown here is derived from an EMBL/GenBank/DDBJ whole genome shotgun (WGS) entry which is preliminary data.</text>
</comment>